<keyword evidence="7" id="KW-1015">Disulfide bond</keyword>
<name>A0A484BPZ6_DRONA</name>
<feature type="transmembrane region" description="Helical" evidence="9">
    <location>
        <begin position="895"/>
        <end position="915"/>
    </location>
</feature>
<evidence type="ECO:0000256" key="4">
    <source>
        <dbReference type="ARBA" id="ARBA00022692"/>
    </source>
</evidence>
<dbReference type="GO" id="GO:0043252">
    <property type="term" value="P:sodium-independent organic anion transport"/>
    <property type="evidence" value="ECO:0007669"/>
    <property type="project" value="TreeGrafter"/>
</dbReference>
<dbReference type="CDD" id="cd17336">
    <property type="entry name" value="MFS_SLCO_OATP"/>
    <property type="match status" value="2"/>
</dbReference>
<feature type="transmembrane region" description="Helical" evidence="9">
    <location>
        <begin position="711"/>
        <end position="732"/>
    </location>
</feature>
<dbReference type="OMA" id="PHFFYGA"/>
<evidence type="ECO:0000256" key="5">
    <source>
        <dbReference type="ARBA" id="ARBA00022989"/>
    </source>
</evidence>
<feature type="transmembrane region" description="Helical" evidence="9">
    <location>
        <begin position="1145"/>
        <end position="1169"/>
    </location>
</feature>
<dbReference type="SUPFAM" id="SSF100895">
    <property type="entry name" value="Kazal-type serine protease inhibitors"/>
    <property type="match status" value="2"/>
</dbReference>
<comment type="subcellular location">
    <subcellularLocation>
        <location evidence="1">Cell membrane</location>
        <topology evidence="1">Multi-pass membrane protein</topology>
    </subcellularLocation>
</comment>
<feature type="transmembrane region" description="Helical" evidence="9">
    <location>
        <begin position="1001"/>
        <end position="1020"/>
    </location>
</feature>
<dbReference type="InterPro" id="IPR036058">
    <property type="entry name" value="Kazal_dom_sf"/>
</dbReference>
<comment type="similarity">
    <text evidence="2">Belongs to the organo anion transporter (TC 2.A.60) family.</text>
</comment>
<evidence type="ECO:0000256" key="1">
    <source>
        <dbReference type="ARBA" id="ARBA00004651"/>
    </source>
</evidence>
<proteinExistence type="inferred from homology"/>
<comment type="caution">
    <text evidence="11">The sequence shown here is derived from an EMBL/GenBank/DDBJ whole genome shotgun (WGS) entry which is preliminary data.</text>
</comment>
<dbReference type="Pfam" id="PF03137">
    <property type="entry name" value="OATP"/>
    <property type="match status" value="2"/>
</dbReference>
<feature type="domain" description="Kazal-like" evidence="10">
    <location>
        <begin position="1063"/>
        <end position="1119"/>
    </location>
</feature>
<organism evidence="11 12">
    <name type="scientific">Drosophila navojoa</name>
    <name type="common">Fruit fly</name>
    <dbReference type="NCBI Taxonomy" id="7232"/>
    <lineage>
        <taxon>Eukaryota</taxon>
        <taxon>Metazoa</taxon>
        <taxon>Ecdysozoa</taxon>
        <taxon>Arthropoda</taxon>
        <taxon>Hexapoda</taxon>
        <taxon>Insecta</taxon>
        <taxon>Pterygota</taxon>
        <taxon>Neoptera</taxon>
        <taxon>Endopterygota</taxon>
        <taxon>Diptera</taxon>
        <taxon>Brachycera</taxon>
        <taxon>Muscomorpha</taxon>
        <taxon>Ephydroidea</taxon>
        <taxon>Drosophilidae</taxon>
        <taxon>Drosophila</taxon>
    </lineage>
</organism>
<sequence length="1298" mass="143063">MADEATEVTEFLKAPNGKKDAKRELSTSDTQCGFGIFKGPRIQRWATEHMFMVLFGIAGCFIGMAFSYFNGTITTLEKRYKIPTKTSGIITVGNDISTTLSCAFLGYYAGRGHRPKYVALGLLILAIFCLLMASPHFIYGAGEDAIKLTHEYMNTSVLNATLEDPTLCQSRLPDCVQTASQWAPIILLFVAQFISGIGCSLFYTLGLSYMDDNSTKSKSPAMLSWSAFLRMLGPAFGYSLASVCLRFYIDPQLKPLISNEDSRWLGAWWIGWIILTIIMLISAFFLYLFPRELPSAQARRLKANGADTGVHSVTELSLVDMMQSVKRLAKNKVYVYNNIASILYFFGYTPYWIFTPKYIETQYQQSASTATMATGTVALAFSAAGVLLSGHVISKYKPSARAMAAWNGIVDIFTVMGILCYVLIGCADSDKTTSMSPSTPDSCTASCHCEYVHYAPICSPDNVTYISACHAGCNSKLKDELGRLIYTGCKCIGTLDIANVTEYQSARQGPCPVDCYKQFLIFLGVMCFLKFIGASGRTANLLLALRCVSSEDKSFALGLGNVVASIVSFIPSPILFGWILDSYCVVWGKTCGSKGNCWLYDTKSLRRATSFDGVGSTMSLETKPDQAEEDPFLENAKQNNGKPRKEKPHKDIRCGFWIFKGSLLQRMATEKSFVLIYGIGGCLLSMALAYFNAIVTTLEKRYKIPTKTSGLIIVGNDVSMMITSVLAGYYIHKGHRARWIALGFFTIFIFSVLTCSLHFAYGSGEDALKLTREFGDFETVAEYTAIAHKEHKLCMSEESGCQQSDGTWVPPIVLFVGQFIAGIGISLFWIVGVAYMDDNTEKANTPALLSISAFLRMLGPALGYSLASVCLRWYIEPHLEPLIKPGDPRWLGAWWIGWLVLAVVTFIVSFLMFMFPKELPSSNARRIQLEEAGIQNPKQHKDLSMTDMIRSIKRLMVNKVFMYNSFASSFYFFGYLAYWIYTPKYIETQYRTSASMASMATGTIALAFSAAGVLLSGFVVSKYKPSGKAMAAWNGFVDFMTVAGVLCYVVIGCKGSDNMSSMATVSGSCGVSCHCEYVHYAPICSPDNVTYISACHAGCTGTAKDQFDRTLYTGCECIDPKNTTAGVELQYAVDGACPVDCTQQFLVFLVVMCLLKLVGASSKSTNLLIALRCIQPEDKSFALGLSGLISSLFAFVPSPVFFGWLLDKYCLVWGKTCSNKGNCWLYDTESLRYAFNLTAAFFIFLGGLLNIGVYRNASDLLIFDEEPNEADQADSKVDSFSLESKVQETEATRDVEKS</sequence>
<feature type="compositionally biased region" description="Basic and acidic residues" evidence="8">
    <location>
        <begin position="1285"/>
        <end position="1298"/>
    </location>
</feature>
<feature type="transmembrane region" description="Helical" evidence="9">
    <location>
        <begin position="227"/>
        <end position="249"/>
    </location>
</feature>
<dbReference type="GO" id="GO:0016323">
    <property type="term" value="C:basolateral plasma membrane"/>
    <property type="evidence" value="ECO:0007669"/>
    <property type="project" value="TreeGrafter"/>
</dbReference>
<feature type="transmembrane region" description="Helical" evidence="9">
    <location>
        <begin position="182"/>
        <end position="206"/>
    </location>
</feature>
<dbReference type="Gene3D" id="1.20.1250.20">
    <property type="entry name" value="MFS general substrate transporter like domains"/>
    <property type="match status" value="2"/>
</dbReference>
<dbReference type="InterPro" id="IPR004156">
    <property type="entry name" value="OATP"/>
</dbReference>
<feature type="transmembrane region" description="Helical" evidence="9">
    <location>
        <begin position="405"/>
        <end position="424"/>
    </location>
</feature>
<evidence type="ECO:0000256" key="8">
    <source>
        <dbReference type="SAM" id="MobiDB-lite"/>
    </source>
</evidence>
<dbReference type="InterPro" id="IPR036259">
    <property type="entry name" value="MFS_trans_sf"/>
</dbReference>
<dbReference type="GO" id="GO:0015347">
    <property type="term" value="F:sodium-independent organic anion transmembrane transporter activity"/>
    <property type="evidence" value="ECO:0007669"/>
    <property type="project" value="TreeGrafter"/>
</dbReference>
<dbReference type="Proteomes" id="UP000295192">
    <property type="component" value="Unassembled WGS sequence"/>
</dbReference>
<evidence type="ECO:0000256" key="6">
    <source>
        <dbReference type="ARBA" id="ARBA00023136"/>
    </source>
</evidence>
<evidence type="ECO:0000313" key="11">
    <source>
        <dbReference type="EMBL" id="TDG50847.1"/>
    </source>
</evidence>
<feature type="transmembrane region" description="Helical" evidence="9">
    <location>
        <begin position="812"/>
        <end position="835"/>
    </location>
</feature>
<protein>
    <recommendedName>
        <fullName evidence="10">Kazal-like domain-containing protein</fullName>
    </recommendedName>
</protein>
<feature type="transmembrane region" description="Helical" evidence="9">
    <location>
        <begin position="333"/>
        <end position="353"/>
    </location>
</feature>
<dbReference type="NCBIfam" id="TIGR00805">
    <property type="entry name" value="oat"/>
    <property type="match status" value="2"/>
</dbReference>
<dbReference type="Pfam" id="PF07648">
    <property type="entry name" value="Kazal_2"/>
    <property type="match status" value="2"/>
</dbReference>
<keyword evidence="3" id="KW-1003">Cell membrane</keyword>
<feature type="region of interest" description="Disordered" evidence="8">
    <location>
        <begin position="1269"/>
        <end position="1298"/>
    </location>
</feature>
<feature type="transmembrane region" description="Helical" evidence="9">
    <location>
        <begin position="89"/>
        <end position="110"/>
    </location>
</feature>
<evidence type="ECO:0000256" key="2">
    <source>
        <dbReference type="ARBA" id="ARBA00009657"/>
    </source>
</evidence>
<feature type="transmembrane region" description="Helical" evidence="9">
    <location>
        <begin position="117"/>
        <end position="139"/>
    </location>
</feature>
<feature type="region of interest" description="Disordered" evidence="8">
    <location>
        <begin position="615"/>
        <end position="648"/>
    </location>
</feature>
<keyword evidence="12" id="KW-1185">Reference proteome</keyword>
<evidence type="ECO:0000256" key="7">
    <source>
        <dbReference type="ARBA" id="ARBA00023157"/>
    </source>
</evidence>
<evidence type="ECO:0000256" key="3">
    <source>
        <dbReference type="ARBA" id="ARBA00022475"/>
    </source>
</evidence>
<dbReference type="SUPFAM" id="SSF103473">
    <property type="entry name" value="MFS general substrate transporter"/>
    <property type="match status" value="2"/>
</dbReference>
<feature type="transmembrane region" description="Helical" evidence="9">
    <location>
        <begin position="50"/>
        <end position="69"/>
    </location>
</feature>
<evidence type="ECO:0000313" key="12">
    <source>
        <dbReference type="Proteomes" id="UP000295192"/>
    </source>
</evidence>
<dbReference type="PANTHER" id="PTHR11388">
    <property type="entry name" value="ORGANIC ANION TRANSPORTER"/>
    <property type="match status" value="1"/>
</dbReference>
<feature type="transmembrane region" description="Helical" evidence="9">
    <location>
        <begin position="1032"/>
        <end position="1051"/>
    </location>
</feature>
<feature type="transmembrane region" description="Helical" evidence="9">
    <location>
        <begin position="673"/>
        <end position="691"/>
    </location>
</feature>
<feature type="domain" description="Kazal-like" evidence="10">
    <location>
        <begin position="437"/>
        <end position="493"/>
    </location>
</feature>
<feature type="transmembrane region" description="Helical" evidence="9">
    <location>
        <begin position="269"/>
        <end position="289"/>
    </location>
</feature>
<feature type="transmembrane region" description="Helical" evidence="9">
    <location>
        <begin position="1233"/>
        <end position="1253"/>
    </location>
</feature>
<feature type="transmembrane region" description="Helical" evidence="9">
    <location>
        <begin position="960"/>
        <end position="981"/>
    </location>
</feature>
<keyword evidence="6 9" id="KW-0472">Membrane</keyword>
<dbReference type="InterPro" id="IPR002350">
    <property type="entry name" value="Kazal_dom"/>
</dbReference>
<dbReference type="OrthoDB" id="5062115at2759"/>
<feature type="transmembrane region" description="Helical" evidence="9">
    <location>
        <begin position="1181"/>
        <end position="1206"/>
    </location>
</feature>
<dbReference type="PROSITE" id="PS51465">
    <property type="entry name" value="KAZAL_2"/>
    <property type="match status" value="2"/>
</dbReference>
<reference evidence="11 12" key="1">
    <citation type="journal article" date="2019" name="J. Hered.">
        <title>An Improved Genome Assembly for Drosophila navojoa, the Basal Species in the mojavensis Cluster.</title>
        <authorList>
            <person name="Vanderlinde T."/>
            <person name="Dupim E.G."/>
            <person name="Nazario-Yepiz N.O."/>
            <person name="Carvalho A.B."/>
        </authorList>
    </citation>
    <scope>NUCLEOTIDE SEQUENCE [LARGE SCALE GENOMIC DNA]</scope>
    <source>
        <strain evidence="11">Navoj_Jal97</strain>
        <tissue evidence="11">Whole organism</tissue>
    </source>
</reference>
<keyword evidence="4 9" id="KW-0812">Transmembrane</keyword>
<evidence type="ECO:0000259" key="10">
    <source>
        <dbReference type="PROSITE" id="PS51465"/>
    </source>
</evidence>
<keyword evidence="5 9" id="KW-1133">Transmembrane helix</keyword>
<accession>A0A484BPZ6</accession>
<feature type="transmembrane region" description="Helical" evidence="9">
    <location>
        <begin position="555"/>
        <end position="580"/>
    </location>
</feature>
<dbReference type="EMBL" id="LSRL02000013">
    <property type="protein sequence ID" value="TDG50847.1"/>
    <property type="molecule type" value="Genomic_DNA"/>
</dbReference>
<gene>
    <name evidence="11" type="ORF">AWZ03_002836</name>
</gene>
<feature type="transmembrane region" description="Helical" evidence="9">
    <location>
        <begin position="739"/>
        <end position="761"/>
    </location>
</feature>
<dbReference type="PANTHER" id="PTHR11388:SF76">
    <property type="entry name" value="SOLUTE CARRIER ORGANIC ANION TRANSPORTER FAMILY MEMBER"/>
    <property type="match status" value="1"/>
</dbReference>
<evidence type="ECO:0000256" key="9">
    <source>
        <dbReference type="SAM" id="Phobius"/>
    </source>
</evidence>
<feature type="transmembrane region" description="Helical" evidence="9">
    <location>
        <begin position="373"/>
        <end position="393"/>
    </location>
</feature>
<feature type="transmembrane region" description="Helical" evidence="9">
    <location>
        <begin position="847"/>
        <end position="875"/>
    </location>
</feature>